<evidence type="ECO:0000313" key="2">
    <source>
        <dbReference type="EMBL" id="KAG9441305.1"/>
    </source>
</evidence>
<protein>
    <submittedName>
        <fullName evidence="2">Uncharacterized protein</fullName>
    </submittedName>
</protein>
<evidence type="ECO:0000256" key="1">
    <source>
        <dbReference type="SAM" id="MobiDB-lite"/>
    </source>
</evidence>
<name>A0AAV7DXC0_ARIFI</name>
<feature type="region of interest" description="Disordered" evidence="1">
    <location>
        <begin position="61"/>
        <end position="82"/>
    </location>
</feature>
<dbReference type="EMBL" id="JAINDJ010000007">
    <property type="protein sequence ID" value="KAG9441305.1"/>
    <property type="molecule type" value="Genomic_DNA"/>
</dbReference>
<dbReference type="Proteomes" id="UP000825729">
    <property type="component" value="Unassembled WGS sequence"/>
</dbReference>
<comment type="caution">
    <text evidence="2">The sequence shown here is derived from an EMBL/GenBank/DDBJ whole genome shotgun (WGS) entry which is preliminary data.</text>
</comment>
<evidence type="ECO:0000313" key="3">
    <source>
        <dbReference type="Proteomes" id="UP000825729"/>
    </source>
</evidence>
<proteinExistence type="predicted"/>
<keyword evidence="3" id="KW-1185">Reference proteome</keyword>
<organism evidence="2 3">
    <name type="scientific">Aristolochia fimbriata</name>
    <name type="common">White veined hardy Dutchman's pipe vine</name>
    <dbReference type="NCBI Taxonomy" id="158543"/>
    <lineage>
        <taxon>Eukaryota</taxon>
        <taxon>Viridiplantae</taxon>
        <taxon>Streptophyta</taxon>
        <taxon>Embryophyta</taxon>
        <taxon>Tracheophyta</taxon>
        <taxon>Spermatophyta</taxon>
        <taxon>Magnoliopsida</taxon>
        <taxon>Magnoliidae</taxon>
        <taxon>Piperales</taxon>
        <taxon>Aristolochiaceae</taxon>
        <taxon>Aristolochia</taxon>
    </lineage>
</organism>
<sequence length="82" mass="8695">MGLLHLGGKERRLVQFATVAALLLIIAACLVSMADSRASPHFPSQLGSMVLHKRALIEVLRSPGNRPPAPHGAGNPACKHHC</sequence>
<gene>
    <name evidence="2" type="ORF">H6P81_017159</name>
</gene>
<dbReference type="AlphaFoldDB" id="A0AAV7DXC0"/>
<reference evidence="2 3" key="1">
    <citation type="submission" date="2021-07" db="EMBL/GenBank/DDBJ databases">
        <title>The Aristolochia fimbriata genome: insights into angiosperm evolution, floral development and chemical biosynthesis.</title>
        <authorList>
            <person name="Jiao Y."/>
        </authorList>
    </citation>
    <scope>NUCLEOTIDE SEQUENCE [LARGE SCALE GENOMIC DNA]</scope>
    <source>
        <strain evidence="2">IBCAS-2021</strain>
        <tissue evidence="2">Leaf</tissue>
    </source>
</reference>
<accession>A0AAV7DXC0</accession>